<evidence type="ECO:0000313" key="9">
    <source>
        <dbReference type="EMBL" id="MBP1839859.1"/>
    </source>
</evidence>
<dbReference type="PANTHER" id="PTHR34582">
    <property type="entry name" value="UPF0702 TRANSMEMBRANE PROTEIN YCAP"/>
    <property type="match status" value="1"/>
</dbReference>
<evidence type="ECO:0000256" key="1">
    <source>
        <dbReference type="ARBA" id="ARBA00004651"/>
    </source>
</evidence>
<proteinExistence type="inferred from homology"/>
<dbReference type="PANTHER" id="PTHR34582:SF6">
    <property type="entry name" value="UPF0702 TRANSMEMBRANE PROTEIN YCAP"/>
    <property type="match status" value="1"/>
</dbReference>
<gene>
    <name evidence="9" type="ORF">J2Z56_001783</name>
    <name evidence="10" type="ORF">J2Z57_001906</name>
</gene>
<comment type="subcellular location">
    <subcellularLocation>
        <location evidence="1">Cell membrane</location>
        <topology evidence="1">Multi-pass membrane protein</topology>
    </subcellularLocation>
</comment>
<comment type="similarity">
    <text evidence="2">Belongs to the UPF0702 family.</text>
</comment>
<evidence type="ECO:0000256" key="2">
    <source>
        <dbReference type="ARBA" id="ARBA00006448"/>
    </source>
</evidence>
<evidence type="ECO:0000259" key="8">
    <source>
        <dbReference type="Pfam" id="PF04239"/>
    </source>
</evidence>
<sequence>MLIINWIGKRVVGGLGSADTLIVVGMGSAVGDSMFYPSIPLTVALLVITLIGGLQKLYVHLSIKSESVRKKTHPKVMKLVESGALLYDNFSDDQIDKFEVYMLLREAGIKYLSEVEHAYYEQSGNLSIYKYENPKLEHSILPEDLPNHEKFPHNKF</sequence>
<comment type="caution">
    <text evidence="9">The sequence shown here is derived from an EMBL/GenBank/DDBJ whole genome shotgun (WGS) entry which is preliminary data.</text>
</comment>
<evidence type="ECO:0000256" key="5">
    <source>
        <dbReference type="ARBA" id="ARBA00022989"/>
    </source>
</evidence>
<keyword evidence="6 7" id="KW-0472">Membrane</keyword>
<keyword evidence="3" id="KW-1003">Cell membrane</keyword>
<dbReference type="AlphaFoldDB" id="A0A9X0YJP6"/>
<organism evidence="9 11">
    <name type="scientific">Formosa algae</name>
    <dbReference type="NCBI Taxonomy" id="225843"/>
    <lineage>
        <taxon>Bacteria</taxon>
        <taxon>Pseudomonadati</taxon>
        <taxon>Bacteroidota</taxon>
        <taxon>Flavobacteriia</taxon>
        <taxon>Flavobacteriales</taxon>
        <taxon>Flavobacteriaceae</taxon>
        <taxon>Formosa</taxon>
    </lineage>
</organism>
<evidence type="ECO:0000256" key="4">
    <source>
        <dbReference type="ARBA" id="ARBA00022692"/>
    </source>
</evidence>
<evidence type="ECO:0000256" key="6">
    <source>
        <dbReference type="ARBA" id="ARBA00023136"/>
    </source>
</evidence>
<feature type="transmembrane region" description="Helical" evidence="7">
    <location>
        <begin position="34"/>
        <end position="54"/>
    </location>
</feature>
<dbReference type="Proteomes" id="UP001231587">
    <property type="component" value="Unassembled WGS sequence"/>
</dbReference>
<dbReference type="Proteomes" id="UP001138672">
    <property type="component" value="Unassembled WGS sequence"/>
</dbReference>
<dbReference type="InterPro" id="IPR023090">
    <property type="entry name" value="UPF0702_alpha/beta_dom_sf"/>
</dbReference>
<evidence type="ECO:0000256" key="3">
    <source>
        <dbReference type="ARBA" id="ARBA00022475"/>
    </source>
</evidence>
<reference evidence="9" key="1">
    <citation type="submission" date="2021-03" db="EMBL/GenBank/DDBJ databases">
        <title>Genomic Encyclopedia of Type Strains, Phase IV (KMG-IV): sequencing the most valuable type-strain genomes for metagenomic binning, comparative biology and taxonomic classification.</title>
        <authorList>
            <person name="Goeker M."/>
        </authorList>
    </citation>
    <scope>NUCLEOTIDE SEQUENCE</scope>
    <source>
        <strain evidence="9">DSM 15523</strain>
        <strain evidence="10 12">DSM 16476</strain>
    </source>
</reference>
<dbReference type="Gene3D" id="3.30.240.20">
    <property type="entry name" value="bsu07140 like domains"/>
    <property type="match status" value="1"/>
</dbReference>
<accession>A0A9X0YJP6</accession>
<name>A0A9X0YJP6_9FLAO</name>
<evidence type="ECO:0000256" key="7">
    <source>
        <dbReference type="SAM" id="Phobius"/>
    </source>
</evidence>
<keyword evidence="4 7" id="KW-0812">Transmembrane</keyword>
<dbReference type="RefSeq" id="WP_057783724.1">
    <property type="nucleotide sequence ID" value="NZ_JAGGJQ010000004.1"/>
</dbReference>
<feature type="domain" description="YetF C-terminal" evidence="8">
    <location>
        <begin position="64"/>
        <end position="135"/>
    </location>
</feature>
<dbReference type="InterPro" id="IPR007353">
    <property type="entry name" value="DUF421"/>
</dbReference>
<dbReference type="EMBL" id="JAUSUU010000005">
    <property type="protein sequence ID" value="MDQ0335458.1"/>
    <property type="molecule type" value="Genomic_DNA"/>
</dbReference>
<protein>
    <submittedName>
        <fullName evidence="9">Uncharacterized membrane protein YcaP (DUF421 family)</fullName>
    </submittedName>
</protein>
<dbReference type="Pfam" id="PF04239">
    <property type="entry name" value="DUF421"/>
    <property type="match status" value="1"/>
</dbReference>
<keyword evidence="12" id="KW-1185">Reference proteome</keyword>
<dbReference type="EMBL" id="JAGGJQ010000004">
    <property type="protein sequence ID" value="MBP1839859.1"/>
    <property type="molecule type" value="Genomic_DNA"/>
</dbReference>
<evidence type="ECO:0000313" key="10">
    <source>
        <dbReference type="EMBL" id="MDQ0335458.1"/>
    </source>
</evidence>
<dbReference type="GO" id="GO:0005886">
    <property type="term" value="C:plasma membrane"/>
    <property type="evidence" value="ECO:0007669"/>
    <property type="project" value="UniProtKB-SubCell"/>
</dbReference>
<keyword evidence="5 7" id="KW-1133">Transmembrane helix</keyword>
<evidence type="ECO:0000313" key="11">
    <source>
        <dbReference type="Proteomes" id="UP001138672"/>
    </source>
</evidence>
<evidence type="ECO:0000313" key="12">
    <source>
        <dbReference type="Proteomes" id="UP001231587"/>
    </source>
</evidence>